<dbReference type="SUPFAM" id="SSF52087">
    <property type="entry name" value="CRAL/TRIO domain"/>
    <property type="match status" value="5"/>
</dbReference>
<dbReference type="InterPro" id="IPR036865">
    <property type="entry name" value="CRAL-TRIO_dom_sf"/>
</dbReference>
<dbReference type="EMBL" id="UFQT01001567">
    <property type="protein sequence ID" value="SSX31047.1"/>
    <property type="molecule type" value="Genomic_DNA"/>
</dbReference>
<organism evidence="2">
    <name type="scientific">Culicoides sonorensis</name>
    <name type="common">Biting midge</name>
    <dbReference type="NCBI Taxonomy" id="179676"/>
    <lineage>
        <taxon>Eukaryota</taxon>
        <taxon>Metazoa</taxon>
        <taxon>Ecdysozoa</taxon>
        <taxon>Arthropoda</taxon>
        <taxon>Hexapoda</taxon>
        <taxon>Insecta</taxon>
        <taxon>Pterygota</taxon>
        <taxon>Neoptera</taxon>
        <taxon>Endopterygota</taxon>
        <taxon>Diptera</taxon>
        <taxon>Nematocera</taxon>
        <taxon>Chironomoidea</taxon>
        <taxon>Ceratopogonidae</taxon>
        <taxon>Ceratopogoninae</taxon>
        <taxon>Culicoides</taxon>
        <taxon>Monoculicoides</taxon>
    </lineage>
</organism>
<dbReference type="SMART" id="SM00516">
    <property type="entry name" value="SEC14"/>
    <property type="match status" value="4"/>
</dbReference>
<feature type="domain" description="CRAL-TRIO" evidence="1">
    <location>
        <begin position="95"/>
        <end position="259"/>
    </location>
</feature>
<reference evidence="3" key="2">
    <citation type="submission" date="2018-07" db="EMBL/GenBank/DDBJ databases">
        <authorList>
            <person name="Quirk P.G."/>
            <person name="Krulwich T.A."/>
        </authorList>
    </citation>
    <scope>NUCLEOTIDE SEQUENCE</scope>
</reference>
<dbReference type="GO" id="GO:1902936">
    <property type="term" value="F:phosphatidylinositol bisphosphate binding"/>
    <property type="evidence" value="ECO:0007669"/>
    <property type="project" value="TreeGrafter"/>
</dbReference>
<feature type="domain" description="CRAL-TRIO" evidence="1">
    <location>
        <begin position="1109"/>
        <end position="1269"/>
    </location>
</feature>
<dbReference type="InterPro" id="IPR036273">
    <property type="entry name" value="CRAL/TRIO_N_dom_sf"/>
</dbReference>
<feature type="domain" description="CRAL-TRIO" evidence="1">
    <location>
        <begin position="1427"/>
        <end position="1591"/>
    </location>
</feature>
<dbReference type="VEuPathDB" id="VectorBase:CSON003211"/>
<dbReference type="PRINTS" id="PR00180">
    <property type="entry name" value="CRETINALDHBP"/>
</dbReference>
<dbReference type="PANTHER" id="PTHR10174:SF166">
    <property type="entry name" value="LD40136P"/>
    <property type="match status" value="1"/>
</dbReference>
<feature type="domain" description="CRAL-TRIO" evidence="1">
    <location>
        <begin position="773"/>
        <end position="937"/>
    </location>
</feature>
<dbReference type="Gene3D" id="3.40.525.10">
    <property type="entry name" value="CRAL-TRIO lipid binding domain"/>
    <property type="match status" value="5"/>
</dbReference>
<dbReference type="Gene3D" id="1.20.5.1200">
    <property type="entry name" value="Alpha-tocopherol transfer"/>
    <property type="match status" value="1"/>
</dbReference>
<gene>
    <name evidence="2" type="primary">CSON003211</name>
</gene>
<dbReference type="SUPFAM" id="SSF46938">
    <property type="entry name" value="CRAL/TRIO N-terminal domain"/>
    <property type="match status" value="5"/>
</dbReference>
<dbReference type="CDD" id="cd00170">
    <property type="entry name" value="SEC14"/>
    <property type="match status" value="5"/>
</dbReference>
<dbReference type="Gene3D" id="1.10.8.20">
    <property type="entry name" value="N-terminal domain of phosphatidylinositol transfer protein sec14p"/>
    <property type="match status" value="5"/>
</dbReference>
<dbReference type="SMART" id="SM01100">
    <property type="entry name" value="CRAL_TRIO_N"/>
    <property type="match status" value="5"/>
</dbReference>
<dbReference type="InterPro" id="IPR011074">
    <property type="entry name" value="CRAL/TRIO_N_dom"/>
</dbReference>
<accession>A0A336L113</accession>
<dbReference type="PROSITE" id="PS50191">
    <property type="entry name" value="CRAL_TRIO"/>
    <property type="match status" value="5"/>
</dbReference>
<dbReference type="Pfam" id="PF00650">
    <property type="entry name" value="CRAL_TRIO"/>
    <property type="match status" value="5"/>
</dbReference>
<sequence>MTLNEDYAFNLSEEFKNIALRDLREDDSIRKQSLEQLIDWIKKHPYIKSCRTDPKFLLAFLRKKKFSILEVRVLLEDFLRFRESNYSWFRNLTLKDKEIEAIIDTGYNIPLPRKDKNGRQYVWHRTGAVNPDTYSIDVSMRAMSLMFQTLLHDEEVQVGGVTVIIDHEGLTWNHAKLLTIFELREILGSYKVTPMRVKDVLIVNMPPFLHRIAEILDPFICHMFNMEKRKIYRDWDELKQEIDVSILPEELGGSTSIPDIIENFKQRITEVENELKLCPMLIYDAPNEEKNWDAPKNDCSGGGLAGSFRDAIKTMSDIKNLSVIKNPSFYDDYKFTLSNFYKKLALDELRESDVIREQALQAFRSFIAKNPNIISCRTDAVFLLRFLRVCKFSVPAACKKLERFIYVHQAYPQWFLNLSLDDPKIREIIELGWVIPLPEKDTLGRQILFYRSKVIDPVRHTAAQVMQAQELVFQALYDDEEVQTAGIIFLFDDTDFNLQHVTMWSLSDIKEITNYISKALPLRQKLFIRAGLPGFARTSYDLIRSFLVDKVKERFRILKNFEAAKGIVDPKLLPKEYGGTIPVQQMIDDLKDKLRRKKEVILLQDQMQVNMKLMEQSFKTGDFVKGLVGNFRKLEELFHRFSLQTNFNVITSNLKSKNCTMFERIQFNNNRNFSFSKIADVQDDYVCSLPEKFLKIAEAELHETATVREQSIKLMRDWIVKNQNIISCRTDTLFILRFLRVCKFSVPAACAKLENYLGIHQAYPKWFKNISIDDERVRVLFESEYMLPLPEKDQYGRQLILLQAHLLDEKKTTASDLMRAAELIFQTFYDDEETQVGGFLFIFNDKALNMGHISMWTITDLKEAMKYTSKGMPIRSKGYLHVHFPAVGQAIFDLSKTFLSPKLKDRMRLLKTFDELGDITDLKLLPKEYNTGGKYTGKEIAKAFVEIAESRRDEILAQESMFMENKKIESYQSSEIISGISGSFRKLDDKNKMFERIQFKNKRSLSVSKTDFIEDDYVCTLSEKYLQIARDELNETPEIRETSIKLMREWILSNEKIVSCRMDSLFLLRFLRVCKFKVPTACAKLEQYLEILQKYPKWFKNVNIDDERTRALIEAQWLLPLPGKDKLGRQIYLFQAHNLDTKNFGPADLVHAAELINQMLYDDEEAQVAGYLCIFQDKGLTLGHLTIWSISEIREVMSYVSKGMPVRSKGYIHVSFPLVGRVILEISKTFMSQKLKDRVKSVKSVDDLEEYMDLKILPKEYNTGGKYTGQEIAQAFIEIAEARKDEILLQNKLSINLDNEDHCFVSSHHCIKIKMFERVQFQNKRPLSVSKTDFVEDDYVCTLSEKYLKIAQDELNETPEIREKSIKLMREWIQSNDKIISCRMDSLFLLRFLRVCKFKVPNACAKLERYLEILHKYPKWFKNVNINDERTRALFEAEWLLPLPEKDQLGRQIYLFQSHKLDTKQFSPVDLVHAAELINQVLYDDEETQVAGYLCIFEDKFLTLRHLTMWKISEIREVMNYVSKGMPIRSKGYIHVSFPAVGKAIYDISKTFLSQKLKDRNKLVNSIDDLGKYMDLRILPKEYNTGGKYTGQEIAQAFIKLAEARKDELLIQDKLLIKLDNEDQ</sequence>
<protein>
    <submittedName>
        <fullName evidence="2">CSON003211 protein</fullName>
    </submittedName>
</protein>
<proteinExistence type="predicted"/>
<evidence type="ECO:0000259" key="1">
    <source>
        <dbReference type="PROSITE" id="PS50191"/>
    </source>
</evidence>
<dbReference type="OMA" id="CKFSVPA"/>
<evidence type="ECO:0000313" key="2">
    <source>
        <dbReference type="EMBL" id="SSX11480.1"/>
    </source>
</evidence>
<dbReference type="InterPro" id="IPR001251">
    <property type="entry name" value="CRAL-TRIO_dom"/>
</dbReference>
<feature type="domain" description="CRAL-TRIO" evidence="1">
    <location>
        <begin position="421"/>
        <end position="585"/>
    </location>
</feature>
<reference evidence="2" key="1">
    <citation type="submission" date="2018-04" db="EMBL/GenBank/DDBJ databases">
        <authorList>
            <person name="Go L.Y."/>
            <person name="Mitchell J.A."/>
        </authorList>
    </citation>
    <scope>NUCLEOTIDE SEQUENCE</scope>
    <source>
        <tissue evidence="2">Whole organism</tissue>
    </source>
</reference>
<dbReference type="GO" id="GO:0016020">
    <property type="term" value="C:membrane"/>
    <property type="evidence" value="ECO:0007669"/>
    <property type="project" value="TreeGrafter"/>
</dbReference>
<evidence type="ECO:0000313" key="3">
    <source>
        <dbReference type="EMBL" id="SSX31047.1"/>
    </source>
</evidence>
<dbReference type="PANTHER" id="PTHR10174">
    <property type="entry name" value="ALPHA-TOCOPHEROL TRANSFER PROTEIN-RELATED"/>
    <property type="match status" value="1"/>
</dbReference>
<name>A0A336L113_CULSO</name>
<dbReference type="EMBL" id="UFQS01001567">
    <property type="protein sequence ID" value="SSX11480.1"/>
    <property type="molecule type" value="Genomic_DNA"/>
</dbReference>